<dbReference type="AlphaFoldDB" id="C6HTT0"/>
<sequence>MLVIAGFFMAMMAPLAMSPASASADALPDIFGEYIPGTVDGSNAPYTFGQGWGAGVDWNAFVTSSFFVRGGVQITNFPGPGVFLLPITVGGGYRLTQGSPGDFYVVGDVGIAPGFYPGGSSTTSYYDVGIGYSFTRVFAEFKLAILPGTNYGNGTFLYFPLTVGIHL</sequence>
<proteinExistence type="predicted"/>
<evidence type="ECO:0000313" key="3">
    <source>
        <dbReference type="Proteomes" id="UP000009374"/>
    </source>
</evidence>
<gene>
    <name evidence="2" type="ORF">UBAL3_24060061</name>
</gene>
<dbReference type="EMBL" id="GG693851">
    <property type="protein sequence ID" value="EES54045.1"/>
    <property type="molecule type" value="Genomic_DNA"/>
</dbReference>
<keyword evidence="3" id="KW-1185">Reference proteome</keyword>
<evidence type="ECO:0008006" key="4">
    <source>
        <dbReference type="Google" id="ProtNLM"/>
    </source>
</evidence>
<reference evidence="2 3" key="1">
    <citation type="journal article" date="2009" name="Appl. Environ. Microbiol.">
        <title>Community genomic and proteomic analyses of chemoautotrophic iron-oxidizing "Leptospirillum rubarum" (Group II) and "Leptospirillum ferrodiazotrophum" (Group III) bacteria in acid mine drainage biofilms.</title>
        <authorList>
            <person name="Goltsman D.S."/>
            <person name="Denef V.J."/>
            <person name="Singer S.W."/>
            <person name="VerBerkmoes N.C."/>
            <person name="Lefsrud M."/>
            <person name="Mueller R.S."/>
            <person name="Dick G.J."/>
            <person name="Sun C.L."/>
            <person name="Wheeler K.E."/>
            <person name="Zemla A."/>
            <person name="Baker B.J."/>
            <person name="Hauser L."/>
            <person name="Land M."/>
            <person name="Shah M.B."/>
            <person name="Thelen M.P."/>
            <person name="Hettich R.L."/>
            <person name="Banfield J.F."/>
        </authorList>
    </citation>
    <scope>NUCLEOTIDE SEQUENCE [LARGE SCALE GENOMIC DNA]</scope>
</reference>
<dbReference type="Proteomes" id="UP000009374">
    <property type="component" value="Unassembled WGS sequence"/>
</dbReference>
<name>C6HTT0_9BACT</name>
<keyword evidence="1" id="KW-0732">Signal</keyword>
<evidence type="ECO:0000256" key="1">
    <source>
        <dbReference type="SAM" id="SignalP"/>
    </source>
</evidence>
<feature type="chain" id="PRO_5002966122" description="Outer membrane protein beta-barrel domain-containing protein" evidence="1">
    <location>
        <begin position="23"/>
        <end position="167"/>
    </location>
</feature>
<evidence type="ECO:0000313" key="2">
    <source>
        <dbReference type="EMBL" id="EES54045.1"/>
    </source>
</evidence>
<organism evidence="2 3">
    <name type="scientific">Leptospirillum ferrodiazotrophum</name>
    <dbReference type="NCBI Taxonomy" id="412449"/>
    <lineage>
        <taxon>Bacteria</taxon>
        <taxon>Pseudomonadati</taxon>
        <taxon>Nitrospirota</taxon>
        <taxon>Nitrospiria</taxon>
        <taxon>Nitrospirales</taxon>
        <taxon>Nitrospiraceae</taxon>
        <taxon>Leptospirillum</taxon>
    </lineage>
</organism>
<accession>C6HTT0</accession>
<feature type="signal peptide" evidence="1">
    <location>
        <begin position="1"/>
        <end position="22"/>
    </location>
</feature>
<protein>
    <recommendedName>
        <fullName evidence="4">Outer membrane protein beta-barrel domain-containing protein</fullName>
    </recommendedName>
</protein>